<dbReference type="Gene3D" id="3.40.50.720">
    <property type="entry name" value="NAD(P)-binding Rossmann-like Domain"/>
    <property type="match status" value="1"/>
</dbReference>
<dbReference type="PANTHER" id="PTHR43238">
    <property type="entry name" value="GDP-L-FUCOSE SYNTHASE"/>
    <property type="match status" value="1"/>
</dbReference>
<dbReference type="Gene3D" id="3.90.25.10">
    <property type="entry name" value="UDP-galactose 4-epimerase, domain 1"/>
    <property type="match status" value="1"/>
</dbReference>
<dbReference type="EMBL" id="BMOE01000008">
    <property type="protein sequence ID" value="GGJ80347.1"/>
    <property type="molecule type" value="Genomic_DNA"/>
</dbReference>
<dbReference type="RefSeq" id="WP_188963629.1">
    <property type="nucleotide sequence ID" value="NZ_BMOE01000008.1"/>
</dbReference>
<keyword evidence="3" id="KW-1185">Reference proteome</keyword>
<dbReference type="Proteomes" id="UP000635726">
    <property type="component" value="Unassembled WGS sequence"/>
</dbReference>
<dbReference type="InterPro" id="IPR036291">
    <property type="entry name" value="NAD(P)-bd_dom_sf"/>
</dbReference>
<dbReference type="SUPFAM" id="SSF51735">
    <property type="entry name" value="NAD(P)-binding Rossmann-fold domains"/>
    <property type="match status" value="1"/>
</dbReference>
<evidence type="ECO:0000313" key="2">
    <source>
        <dbReference type="EMBL" id="GGJ80347.1"/>
    </source>
</evidence>
<accession>A0A917PIV5</accession>
<sequence>MKLALDAKILVTGHNEIVGRSIVRHLQGLGYTRIVTRDDHAPGSWEPAAVNAFFEEHLPDYVFLLPVSLSGDDRLTPATWLRHALMMITSVIHASYLYEVDRLLCIDCDPTLFDPTLQDPAPGEDDYLQAELVAESQRAREAAGTIMTELCDSYRTQYGCHFSSALAGGLYGPGLWLDAPRGNLVSALFRKVLRASDTGQSTVHLYGHSSSPCDLLYIDDLADACLFLIEHLSEPGTLVIRPHERHTLRQLADTVKAVTGYHGEFSFDTPTPDPRAPERRLLHRNIQRDDVAELGRLGRAGWTPETTLEGGFRKTYRWFQRHRIETTHT</sequence>
<evidence type="ECO:0000259" key="1">
    <source>
        <dbReference type="Pfam" id="PF01370"/>
    </source>
</evidence>
<dbReference type="AlphaFoldDB" id="A0A917PIV5"/>
<organism evidence="2 3">
    <name type="scientific">Deinococcus aquiradiocola</name>
    <dbReference type="NCBI Taxonomy" id="393059"/>
    <lineage>
        <taxon>Bacteria</taxon>
        <taxon>Thermotogati</taxon>
        <taxon>Deinococcota</taxon>
        <taxon>Deinococci</taxon>
        <taxon>Deinococcales</taxon>
        <taxon>Deinococcaceae</taxon>
        <taxon>Deinococcus</taxon>
    </lineage>
</organism>
<proteinExistence type="predicted"/>
<dbReference type="Pfam" id="PF01370">
    <property type="entry name" value="Epimerase"/>
    <property type="match status" value="1"/>
</dbReference>
<comment type="caution">
    <text evidence="2">The sequence shown here is derived from an EMBL/GenBank/DDBJ whole genome shotgun (WGS) entry which is preliminary data.</text>
</comment>
<evidence type="ECO:0000313" key="3">
    <source>
        <dbReference type="Proteomes" id="UP000635726"/>
    </source>
</evidence>
<dbReference type="PANTHER" id="PTHR43238:SF1">
    <property type="entry name" value="GDP-L-FUCOSE SYNTHASE"/>
    <property type="match status" value="1"/>
</dbReference>
<reference evidence="2" key="1">
    <citation type="journal article" date="2014" name="Int. J. Syst. Evol. Microbiol.">
        <title>Complete genome sequence of Corynebacterium casei LMG S-19264T (=DSM 44701T), isolated from a smear-ripened cheese.</title>
        <authorList>
            <consortium name="US DOE Joint Genome Institute (JGI-PGF)"/>
            <person name="Walter F."/>
            <person name="Albersmeier A."/>
            <person name="Kalinowski J."/>
            <person name="Ruckert C."/>
        </authorList>
    </citation>
    <scope>NUCLEOTIDE SEQUENCE</scope>
    <source>
        <strain evidence="2">JCM 14371</strain>
    </source>
</reference>
<protein>
    <submittedName>
        <fullName evidence="2">GDP-L-fucose synthase</fullName>
    </submittedName>
</protein>
<feature type="domain" description="NAD-dependent epimerase/dehydratase" evidence="1">
    <location>
        <begin position="9"/>
        <end position="235"/>
    </location>
</feature>
<reference evidence="2" key="2">
    <citation type="submission" date="2020-09" db="EMBL/GenBank/DDBJ databases">
        <authorList>
            <person name="Sun Q."/>
            <person name="Ohkuma M."/>
        </authorList>
    </citation>
    <scope>NUCLEOTIDE SEQUENCE</scope>
    <source>
        <strain evidence="2">JCM 14371</strain>
    </source>
</reference>
<dbReference type="GO" id="GO:0050577">
    <property type="term" value="F:GDP-L-fucose synthase activity"/>
    <property type="evidence" value="ECO:0007669"/>
    <property type="project" value="TreeGrafter"/>
</dbReference>
<name>A0A917PIV5_9DEIO</name>
<gene>
    <name evidence="2" type="primary">fcl</name>
    <name evidence="2" type="ORF">GCM10008939_25280</name>
</gene>
<dbReference type="InterPro" id="IPR001509">
    <property type="entry name" value="Epimerase_deHydtase"/>
</dbReference>